<evidence type="ECO:0000256" key="1">
    <source>
        <dbReference type="ARBA" id="ARBA00022737"/>
    </source>
</evidence>
<dbReference type="AlphaFoldDB" id="A0A8J8T6T1"/>
<dbReference type="Gene3D" id="1.20.920.10">
    <property type="entry name" value="Bromodomain-like"/>
    <property type="match status" value="1"/>
</dbReference>
<keyword evidence="3 5" id="KW-0103">Bromodomain</keyword>
<name>A0A8J8T6T1_HALGN</name>
<feature type="region of interest" description="Disordered" evidence="6">
    <location>
        <begin position="132"/>
        <end position="195"/>
    </location>
</feature>
<feature type="region of interest" description="Disordered" evidence="6">
    <location>
        <begin position="235"/>
        <end position="259"/>
    </location>
</feature>
<evidence type="ECO:0000256" key="6">
    <source>
        <dbReference type="SAM" id="MobiDB-lite"/>
    </source>
</evidence>
<feature type="repeat" description="ANK" evidence="4">
    <location>
        <begin position="554"/>
        <end position="579"/>
    </location>
</feature>
<feature type="repeat" description="ANK" evidence="4">
    <location>
        <begin position="520"/>
        <end position="553"/>
    </location>
</feature>
<reference evidence="8" key="1">
    <citation type="submission" date="2019-06" db="EMBL/GenBank/DDBJ databases">
        <authorList>
            <person name="Zheng W."/>
        </authorList>
    </citation>
    <scope>NUCLEOTIDE SEQUENCE</scope>
    <source>
        <strain evidence="8">QDHG01</strain>
    </source>
</reference>
<evidence type="ECO:0000313" key="8">
    <source>
        <dbReference type="EMBL" id="TNV83601.1"/>
    </source>
</evidence>
<proteinExistence type="predicted"/>
<evidence type="ECO:0000256" key="3">
    <source>
        <dbReference type="ARBA" id="ARBA00023117"/>
    </source>
</evidence>
<feature type="compositionally biased region" description="Basic and acidic residues" evidence="6">
    <location>
        <begin position="67"/>
        <end position="85"/>
    </location>
</feature>
<feature type="domain" description="Bromo" evidence="7">
    <location>
        <begin position="729"/>
        <end position="802"/>
    </location>
</feature>
<dbReference type="PROSITE" id="PS50088">
    <property type="entry name" value="ANK_REPEAT"/>
    <property type="match status" value="3"/>
</dbReference>
<dbReference type="PROSITE" id="PS50014">
    <property type="entry name" value="BROMODOMAIN_2"/>
    <property type="match status" value="1"/>
</dbReference>
<feature type="repeat" description="ANK" evidence="4">
    <location>
        <begin position="453"/>
        <end position="485"/>
    </location>
</feature>
<sequence>MEQEEIINKADEPSVPSVAEELPQIGETAEQRLPQALQEPEAHEQVQEPEPNPVSEAQEVSGPAVEAEVRAEEQKESEEVVEKGQEIQMPSVIEVEENQSKVLAAEDQTEVKAEENQNQAIDQLVVSDQIIPADYSQPQPNEISAEVIKEVAGNPNQELKSQQQEELSEPAKMEGNLVDNGANDNHEGQGDSQLIQGNGADLAYRSPIKENPQLSQSQLQEVNQYQNQQQQLIYSSQHSNQPSQRHIYSQSQSGVPAQPLPQQPLVVAQVETMHQQSYANQANNSVQEVQPGNVWERSQEEEMKDDSNNQDPVQNNLHESNTHEDQGMKGPQIMISQKQPMPTGPEFIQGVQGSIGSKETHNGLAVGQVFDVPPHLAKAILDAIKKGDLDTVKSECEKLGNGNASLVLPYLHDQKNYHNPIFYACLIKEESKCVKMVEYLITNGVDAATVDSLNQTALYYACREGKLNLVEILVKQGCLVNHTDSNVQTPLFYACREGHLEVVRRLVQIYKADPDPVDKNGQTPLYYAVRGGKYETVEFLIKQGGANVNHEDKKQQTPMHIAKNNNKQQIMNLLLAYGAKGLEDLRKQQNKQKEKRQVLNMPGGGGAGEMSNYPATGSFPATSISNQMLQAPQLKKQTSAAQGAGIPAQLPTKQQKKYVMTTLRENGQWEPLSAEEMAEFERLYPDIAKYWQDPAFLESLDTQAKNTENVAPILESWDMAAKRLMSKLWKVQNAWIFHEPVDAEKLEIPDYYEVVTQPMDFSMIKNKLQNNAYKEGMQEFLQDVNLTFENCIKYNGEESSVGKMCRGVRDEFIKLYHQLNLDFYQQR</sequence>
<dbReference type="InterPro" id="IPR001487">
    <property type="entry name" value="Bromodomain"/>
</dbReference>
<feature type="compositionally biased region" description="Polar residues" evidence="6">
    <location>
        <begin position="309"/>
        <end position="319"/>
    </location>
</feature>
<dbReference type="Proteomes" id="UP000785679">
    <property type="component" value="Unassembled WGS sequence"/>
</dbReference>
<gene>
    <name evidence="8" type="ORF">FGO68_gene17566</name>
</gene>
<comment type="caution">
    <text evidence="8">The sequence shown here is derived from an EMBL/GenBank/DDBJ whole genome shotgun (WGS) entry which is preliminary data.</text>
</comment>
<keyword evidence="1" id="KW-0677">Repeat</keyword>
<dbReference type="SUPFAM" id="SSF47370">
    <property type="entry name" value="Bromodomain"/>
    <property type="match status" value="1"/>
</dbReference>
<dbReference type="InterPro" id="IPR036427">
    <property type="entry name" value="Bromodomain-like_sf"/>
</dbReference>
<dbReference type="PRINTS" id="PR00503">
    <property type="entry name" value="BROMODOMAIN"/>
</dbReference>
<accession>A0A8J8T6T1</accession>
<dbReference type="InterPro" id="IPR050745">
    <property type="entry name" value="Multifunctional_regulatory"/>
</dbReference>
<dbReference type="Gene3D" id="1.25.40.20">
    <property type="entry name" value="Ankyrin repeat-containing domain"/>
    <property type="match status" value="2"/>
</dbReference>
<dbReference type="EMBL" id="RRYP01003663">
    <property type="protein sequence ID" value="TNV83601.1"/>
    <property type="molecule type" value="Genomic_DNA"/>
</dbReference>
<protein>
    <recommendedName>
        <fullName evidence="7">Bromo domain-containing protein</fullName>
    </recommendedName>
</protein>
<dbReference type="PROSITE" id="PS50297">
    <property type="entry name" value="ANK_REP_REGION"/>
    <property type="match status" value="3"/>
</dbReference>
<feature type="compositionally biased region" description="Basic and acidic residues" evidence="6">
    <location>
        <begin position="1"/>
        <end position="12"/>
    </location>
</feature>
<evidence type="ECO:0000256" key="5">
    <source>
        <dbReference type="PROSITE-ProRule" id="PRU00035"/>
    </source>
</evidence>
<feature type="region of interest" description="Disordered" evidence="6">
    <location>
        <begin position="588"/>
        <end position="617"/>
    </location>
</feature>
<dbReference type="SMART" id="SM00248">
    <property type="entry name" value="ANK"/>
    <property type="match status" value="5"/>
</dbReference>
<feature type="compositionally biased region" description="Basic and acidic residues" evidence="6">
    <location>
        <begin position="588"/>
        <end position="597"/>
    </location>
</feature>
<evidence type="ECO:0000256" key="2">
    <source>
        <dbReference type="ARBA" id="ARBA00023043"/>
    </source>
</evidence>
<dbReference type="Pfam" id="PF12796">
    <property type="entry name" value="Ank_2"/>
    <property type="match status" value="2"/>
</dbReference>
<dbReference type="InterPro" id="IPR002110">
    <property type="entry name" value="Ankyrin_rpt"/>
</dbReference>
<dbReference type="OrthoDB" id="448960at2759"/>
<dbReference type="Pfam" id="PF00439">
    <property type="entry name" value="Bromodomain"/>
    <property type="match status" value="1"/>
</dbReference>
<feature type="compositionally biased region" description="Polar residues" evidence="6">
    <location>
        <begin position="240"/>
        <end position="254"/>
    </location>
</feature>
<keyword evidence="9" id="KW-1185">Reference proteome</keyword>
<evidence type="ECO:0000256" key="4">
    <source>
        <dbReference type="PROSITE-ProRule" id="PRU00023"/>
    </source>
</evidence>
<feature type="region of interest" description="Disordered" evidence="6">
    <location>
        <begin position="296"/>
        <end position="328"/>
    </location>
</feature>
<evidence type="ECO:0000313" key="9">
    <source>
        <dbReference type="Proteomes" id="UP000785679"/>
    </source>
</evidence>
<dbReference type="PANTHER" id="PTHR24189">
    <property type="entry name" value="MYOTROPHIN"/>
    <property type="match status" value="1"/>
</dbReference>
<dbReference type="SUPFAM" id="SSF48403">
    <property type="entry name" value="Ankyrin repeat"/>
    <property type="match status" value="1"/>
</dbReference>
<dbReference type="SMART" id="SM00297">
    <property type="entry name" value="BROMO"/>
    <property type="match status" value="1"/>
</dbReference>
<feature type="region of interest" description="Disordered" evidence="6">
    <location>
        <begin position="1"/>
        <end position="101"/>
    </location>
</feature>
<evidence type="ECO:0000259" key="7">
    <source>
        <dbReference type="PROSITE" id="PS50014"/>
    </source>
</evidence>
<organism evidence="8 9">
    <name type="scientific">Halteria grandinella</name>
    <dbReference type="NCBI Taxonomy" id="5974"/>
    <lineage>
        <taxon>Eukaryota</taxon>
        <taxon>Sar</taxon>
        <taxon>Alveolata</taxon>
        <taxon>Ciliophora</taxon>
        <taxon>Intramacronucleata</taxon>
        <taxon>Spirotrichea</taxon>
        <taxon>Stichotrichia</taxon>
        <taxon>Sporadotrichida</taxon>
        <taxon>Halteriidae</taxon>
        <taxon>Halteria</taxon>
    </lineage>
</organism>
<feature type="compositionally biased region" description="Basic and acidic residues" evidence="6">
    <location>
        <begin position="297"/>
        <end position="307"/>
    </location>
</feature>
<keyword evidence="2 4" id="KW-0040">ANK repeat</keyword>
<dbReference type="InterPro" id="IPR036770">
    <property type="entry name" value="Ankyrin_rpt-contain_sf"/>
</dbReference>